<name>A0A6A1VF71_9ROSI</name>
<reference evidence="3 4" key="2">
    <citation type="journal article" date="2019" name="Plant Biotechnol. J.">
        <title>The red bayberry genome and genetic basis of sex determination.</title>
        <authorList>
            <person name="Jia H.M."/>
            <person name="Jia H.J."/>
            <person name="Cai Q.L."/>
            <person name="Wang Y."/>
            <person name="Zhao H.B."/>
            <person name="Yang W.F."/>
            <person name="Wang G.Y."/>
            <person name="Li Y.H."/>
            <person name="Zhan D.L."/>
            <person name="Shen Y.T."/>
            <person name="Niu Q.F."/>
            <person name="Chang L."/>
            <person name="Qiu J."/>
            <person name="Zhao L."/>
            <person name="Xie H.B."/>
            <person name="Fu W.Y."/>
            <person name="Jin J."/>
            <person name="Li X.W."/>
            <person name="Jiao Y."/>
            <person name="Zhou C.C."/>
            <person name="Tu T."/>
            <person name="Chai C.Y."/>
            <person name="Gao J.L."/>
            <person name="Fan L.J."/>
            <person name="van de Weg E."/>
            <person name="Wang J.Y."/>
            <person name="Gao Z.S."/>
        </authorList>
    </citation>
    <scope>NUCLEOTIDE SEQUENCE [LARGE SCALE GENOMIC DNA]</scope>
    <source>
        <tissue evidence="3">Leaves</tissue>
    </source>
</reference>
<reference evidence="3" key="3">
    <citation type="submission" date="2019-09" db="EMBL/GenBank/DDBJ databases">
        <authorList>
            <person name="Gao Z."/>
        </authorList>
    </citation>
    <scope>NUCLEOTIDE SEQUENCE</scope>
    <source>
        <tissue evidence="3">Leaves</tissue>
    </source>
</reference>
<dbReference type="AlphaFoldDB" id="A0A6A1VF71"/>
<evidence type="ECO:0000313" key="2">
    <source>
        <dbReference type="EMBL" id="KAB1211193.1"/>
    </source>
</evidence>
<evidence type="ECO:0000313" key="3">
    <source>
        <dbReference type="EMBL" id="KAB1211195.1"/>
    </source>
</evidence>
<protein>
    <submittedName>
        <fullName evidence="3">Uncharacterized protein</fullName>
    </submittedName>
</protein>
<proteinExistence type="predicted"/>
<dbReference type="EMBL" id="RXIC02000024">
    <property type="protein sequence ID" value="KAB1211195.1"/>
    <property type="molecule type" value="Genomic_DNA"/>
</dbReference>
<organism evidence="3 4">
    <name type="scientific">Morella rubra</name>
    <name type="common">Chinese bayberry</name>
    <dbReference type="NCBI Taxonomy" id="262757"/>
    <lineage>
        <taxon>Eukaryota</taxon>
        <taxon>Viridiplantae</taxon>
        <taxon>Streptophyta</taxon>
        <taxon>Embryophyta</taxon>
        <taxon>Tracheophyta</taxon>
        <taxon>Spermatophyta</taxon>
        <taxon>Magnoliopsida</taxon>
        <taxon>eudicotyledons</taxon>
        <taxon>Gunneridae</taxon>
        <taxon>Pentapetalae</taxon>
        <taxon>rosids</taxon>
        <taxon>fabids</taxon>
        <taxon>Fagales</taxon>
        <taxon>Myricaceae</taxon>
        <taxon>Morella</taxon>
    </lineage>
</organism>
<dbReference type="EMBL" id="RXIC02000024">
    <property type="protein sequence ID" value="KAB1211193.1"/>
    <property type="molecule type" value="Genomic_DNA"/>
</dbReference>
<feature type="compositionally biased region" description="Basic residues" evidence="1">
    <location>
        <begin position="27"/>
        <end position="53"/>
    </location>
</feature>
<reference evidence="3" key="1">
    <citation type="submission" date="2018-07" db="EMBL/GenBank/DDBJ databases">
        <authorList>
            <person name="Gao Z.-S."/>
            <person name="Jia H.-M."/>
            <person name="Jia H.-J."/>
            <person name="Cai Q.-L."/>
            <person name="Wang Y."/>
            <person name="Zhao H.-B."/>
        </authorList>
    </citation>
    <scope>NUCLEOTIDE SEQUENCE</scope>
    <source>
        <tissue evidence="3">Leaves</tissue>
    </source>
</reference>
<dbReference type="Proteomes" id="UP000516437">
    <property type="component" value="Chromosome 6"/>
</dbReference>
<keyword evidence="4" id="KW-1185">Reference proteome</keyword>
<feature type="region of interest" description="Disordered" evidence="1">
    <location>
        <begin position="1"/>
        <end position="59"/>
    </location>
</feature>
<evidence type="ECO:0000256" key="1">
    <source>
        <dbReference type="SAM" id="MobiDB-lite"/>
    </source>
</evidence>
<accession>A0A6A1VF71</accession>
<gene>
    <name evidence="3" type="ORF">CJ030_MR6G021615</name>
    <name evidence="2" type="ORF">CJ030_MR6G021617</name>
</gene>
<comment type="caution">
    <text evidence="3">The sequence shown here is derived from an EMBL/GenBank/DDBJ whole genome shotgun (WGS) entry which is preliminary data.</text>
</comment>
<sequence>MKYAKVSSVYAEGSGREESSRMARMSAKARRTRKSGFKKNNARSKGRAKRRRRVTEMLMENERRYTEALMVSEKFTGIEMSEVVVMHEKAKGEERKEPEAIEEAREVAEKKLVEEQGKQQEANTEAFVEVAGEVAEKKVEEEGKQQEATGEAFVEVAEEEKVGDESVGAKANEQMGGVSEKGEEEIDLIGWDEMGRWASTNEDNTDYLDNIWLEGLLCYDPTLETVCGEWIVPPLDDEEVPWEDDIWNFDDMIDEGPKP</sequence>
<evidence type="ECO:0000313" key="4">
    <source>
        <dbReference type="Proteomes" id="UP000516437"/>
    </source>
</evidence>